<dbReference type="Proteomes" id="UP001143362">
    <property type="component" value="Unassembled WGS sequence"/>
</dbReference>
<reference evidence="1" key="1">
    <citation type="submission" date="2019-02" db="EMBL/GenBank/DDBJ databases">
        <authorList>
            <person name="Li S.-H."/>
        </authorList>
    </citation>
    <scope>NUCLEOTIDE SEQUENCE</scope>
    <source>
        <strain evidence="1">IMCC14734</strain>
    </source>
</reference>
<dbReference type="RefSeq" id="WP_279244262.1">
    <property type="nucleotide sequence ID" value="NZ_SHNN01000001.1"/>
</dbReference>
<evidence type="ECO:0000313" key="2">
    <source>
        <dbReference type="Proteomes" id="UP001143362"/>
    </source>
</evidence>
<proteinExistence type="predicted"/>
<protein>
    <submittedName>
        <fullName evidence="1">Uncharacterized protein</fullName>
    </submittedName>
</protein>
<organism evidence="1 2">
    <name type="scientific">Candidatus Litorirhabdus singularis</name>
    <dbReference type="NCBI Taxonomy" id="2518993"/>
    <lineage>
        <taxon>Bacteria</taxon>
        <taxon>Pseudomonadati</taxon>
        <taxon>Pseudomonadota</taxon>
        <taxon>Gammaproteobacteria</taxon>
        <taxon>Cellvibrionales</taxon>
        <taxon>Halieaceae</taxon>
        <taxon>Candidatus Litorirhabdus</taxon>
    </lineage>
</organism>
<dbReference type="EMBL" id="SHNN01000001">
    <property type="protein sequence ID" value="MCX2980285.1"/>
    <property type="molecule type" value="Genomic_DNA"/>
</dbReference>
<comment type="caution">
    <text evidence="1">The sequence shown here is derived from an EMBL/GenBank/DDBJ whole genome shotgun (WGS) entry which is preliminary data.</text>
</comment>
<accession>A0ABT3TEN8</accession>
<evidence type="ECO:0000313" key="1">
    <source>
        <dbReference type="EMBL" id="MCX2980285.1"/>
    </source>
</evidence>
<sequence length="158" mass="17326">MSAVEVPNFGELLAPYIGSVPEHAVPNFLALLERGAADRYRYWAEQLPDFSDGLNVCAASEDKIADIVESLFPIAEDLAAEIAGPLPDARQAYYSVFEPLTLKQQLQIQAAAELQGAKAWEAMLVDGMPAAMREGLEQCMKLERESSTYLYSIIDQVG</sequence>
<keyword evidence="2" id="KW-1185">Reference proteome</keyword>
<name>A0ABT3TEN8_9GAMM</name>
<gene>
    <name evidence="1" type="ORF">EYC98_05305</name>
</gene>